<evidence type="ECO:0000313" key="2">
    <source>
        <dbReference type="Proteomes" id="UP000075886"/>
    </source>
</evidence>
<keyword evidence="2" id="KW-1185">Reference proteome</keyword>
<name>A0A182Q058_9DIPT</name>
<evidence type="ECO:0000313" key="1">
    <source>
        <dbReference type="EnsemblMetazoa" id="AFAF000447-PA"/>
    </source>
</evidence>
<dbReference type="EnsemblMetazoa" id="AFAF000447-RA">
    <property type="protein sequence ID" value="AFAF000447-PA"/>
    <property type="gene ID" value="AFAF000447"/>
</dbReference>
<reference evidence="2" key="1">
    <citation type="submission" date="2014-01" db="EMBL/GenBank/DDBJ databases">
        <title>The Genome Sequence of Anopheles farauti FAR1 (V2).</title>
        <authorList>
            <consortium name="The Broad Institute Genomics Platform"/>
            <person name="Neafsey D.E."/>
            <person name="Besansky N."/>
            <person name="Howell P."/>
            <person name="Walton C."/>
            <person name="Young S.K."/>
            <person name="Zeng Q."/>
            <person name="Gargeya S."/>
            <person name="Fitzgerald M."/>
            <person name="Haas B."/>
            <person name="Abouelleil A."/>
            <person name="Allen A.W."/>
            <person name="Alvarado L."/>
            <person name="Arachchi H.M."/>
            <person name="Berlin A.M."/>
            <person name="Chapman S.B."/>
            <person name="Gainer-Dewar J."/>
            <person name="Goldberg J."/>
            <person name="Griggs A."/>
            <person name="Gujja S."/>
            <person name="Hansen M."/>
            <person name="Howarth C."/>
            <person name="Imamovic A."/>
            <person name="Ireland A."/>
            <person name="Larimer J."/>
            <person name="McCowan C."/>
            <person name="Murphy C."/>
            <person name="Pearson M."/>
            <person name="Poon T.W."/>
            <person name="Priest M."/>
            <person name="Roberts A."/>
            <person name="Saif S."/>
            <person name="Shea T."/>
            <person name="Sisk P."/>
            <person name="Sykes S."/>
            <person name="Wortman J."/>
            <person name="Nusbaum C."/>
            <person name="Birren B."/>
        </authorList>
    </citation>
    <scope>NUCLEOTIDE SEQUENCE [LARGE SCALE GENOMIC DNA]</scope>
    <source>
        <strain evidence="2">FAR1</strain>
    </source>
</reference>
<dbReference type="EMBL" id="AXCN02002644">
    <property type="status" value="NOT_ANNOTATED_CDS"/>
    <property type="molecule type" value="Genomic_DNA"/>
</dbReference>
<dbReference type="Proteomes" id="UP000075886">
    <property type="component" value="Unassembled WGS sequence"/>
</dbReference>
<dbReference type="VEuPathDB" id="VectorBase:AFAF000447"/>
<accession>A0A182Q058</accession>
<organism evidence="1 2">
    <name type="scientific">Anopheles farauti</name>
    <dbReference type="NCBI Taxonomy" id="69004"/>
    <lineage>
        <taxon>Eukaryota</taxon>
        <taxon>Metazoa</taxon>
        <taxon>Ecdysozoa</taxon>
        <taxon>Arthropoda</taxon>
        <taxon>Hexapoda</taxon>
        <taxon>Insecta</taxon>
        <taxon>Pterygota</taxon>
        <taxon>Neoptera</taxon>
        <taxon>Endopterygota</taxon>
        <taxon>Diptera</taxon>
        <taxon>Nematocera</taxon>
        <taxon>Culicoidea</taxon>
        <taxon>Culicidae</taxon>
        <taxon>Anophelinae</taxon>
        <taxon>Anopheles</taxon>
    </lineage>
</organism>
<dbReference type="AlphaFoldDB" id="A0A182Q058"/>
<protein>
    <submittedName>
        <fullName evidence="1">Uncharacterized protein</fullName>
    </submittedName>
</protein>
<dbReference type="EMBL" id="AXCN02002643">
    <property type="status" value="NOT_ANNOTATED_CDS"/>
    <property type="molecule type" value="Genomic_DNA"/>
</dbReference>
<reference evidence="1" key="2">
    <citation type="submission" date="2020-05" db="UniProtKB">
        <authorList>
            <consortium name="EnsemblMetazoa"/>
        </authorList>
    </citation>
    <scope>IDENTIFICATION</scope>
    <source>
        <strain evidence="1">FAR1</strain>
    </source>
</reference>
<sequence>MSVGCLHSQQRDTVFIDGLNFHNLVQLSGITNAQGRQLDLIFANTIAAMDCGPVQRASLPLVPEDAFHPAIELYLPIAMFPVHRTSRTTTPRALNFTTEIRGIRLPQV</sequence>
<proteinExistence type="predicted"/>